<dbReference type="PANTHER" id="PTHR45953">
    <property type="entry name" value="IDURONATE 2-SULFATASE"/>
    <property type="match status" value="1"/>
</dbReference>
<evidence type="ECO:0000256" key="2">
    <source>
        <dbReference type="ARBA" id="ARBA00022801"/>
    </source>
</evidence>
<keyword evidence="5" id="KW-1185">Reference proteome</keyword>
<dbReference type="GO" id="GO:0046872">
    <property type="term" value="F:metal ion binding"/>
    <property type="evidence" value="ECO:0007669"/>
    <property type="project" value="UniProtKB-KW"/>
</dbReference>
<reference evidence="5" key="1">
    <citation type="submission" date="2017-11" db="EMBL/GenBank/DDBJ databases">
        <authorList>
            <person name="Kuznetsova I."/>
            <person name="Sazanova A."/>
            <person name="Chirak E."/>
            <person name="Safronova V."/>
            <person name="Willems A."/>
        </authorList>
    </citation>
    <scope>NUCLEOTIDE SEQUENCE [LARGE SCALE GENOMIC DNA]</scope>
    <source>
        <strain evidence="5">STM 196</strain>
    </source>
</reference>
<keyword evidence="1" id="KW-0479">Metal-binding</keyword>
<evidence type="ECO:0000313" key="5">
    <source>
        <dbReference type="Proteomes" id="UP000241444"/>
    </source>
</evidence>
<dbReference type="CDD" id="cd16148">
    <property type="entry name" value="sulfatase_like"/>
    <property type="match status" value="1"/>
</dbReference>
<protein>
    <submittedName>
        <fullName evidence="4">Sulfatase</fullName>
    </submittedName>
</protein>
<organism evidence="4 5">
    <name type="scientific">Phyllobacterium brassicacearum</name>
    <dbReference type="NCBI Taxonomy" id="314235"/>
    <lineage>
        <taxon>Bacteria</taxon>
        <taxon>Pseudomonadati</taxon>
        <taxon>Pseudomonadota</taxon>
        <taxon>Alphaproteobacteria</taxon>
        <taxon>Hyphomicrobiales</taxon>
        <taxon>Phyllobacteriaceae</taxon>
        <taxon>Phyllobacterium</taxon>
    </lineage>
</organism>
<dbReference type="Proteomes" id="UP000241444">
    <property type="component" value="Unassembled WGS sequence"/>
</dbReference>
<accession>A0A2P7B925</accession>
<dbReference type="Pfam" id="PF00884">
    <property type="entry name" value="Sulfatase"/>
    <property type="match status" value="1"/>
</dbReference>
<dbReference type="GO" id="GO:0008484">
    <property type="term" value="F:sulfuric ester hydrolase activity"/>
    <property type="evidence" value="ECO:0007669"/>
    <property type="project" value="TreeGrafter"/>
</dbReference>
<proteinExistence type="predicted"/>
<dbReference type="InterPro" id="IPR000917">
    <property type="entry name" value="Sulfatase_N"/>
</dbReference>
<dbReference type="PANTHER" id="PTHR45953:SF1">
    <property type="entry name" value="IDURONATE 2-SULFATASE"/>
    <property type="match status" value="1"/>
</dbReference>
<name>A0A2P7B925_9HYPH</name>
<feature type="domain" description="Sulfatase N-terminal" evidence="3">
    <location>
        <begin position="3"/>
        <end position="343"/>
    </location>
</feature>
<evidence type="ECO:0000259" key="3">
    <source>
        <dbReference type="Pfam" id="PF00884"/>
    </source>
</evidence>
<dbReference type="GO" id="GO:0005737">
    <property type="term" value="C:cytoplasm"/>
    <property type="evidence" value="ECO:0007669"/>
    <property type="project" value="TreeGrafter"/>
</dbReference>
<comment type="caution">
    <text evidence="4">The sequence shown here is derived from an EMBL/GenBank/DDBJ whole genome shotgun (WGS) entry which is preliminary data.</text>
</comment>
<evidence type="ECO:0000256" key="1">
    <source>
        <dbReference type="ARBA" id="ARBA00022723"/>
    </source>
</evidence>
<evidence type="ECO:0000313" key="4">
    <source>
        <dbReference type="EMBL" id="PSH62974.1"/>
    </source>
</evidence>
<dbReference type="InterPro" id="IPR017850">
    <property type="entry name" value="Alkaline_phosphatase_core_sf"/>
</dbReference>
<dbReference type="AlphaFoldDB" id="A0A2P7B925"/>
<dbReference type="Gene3D" id="3.40.720.10">
    <property type="entry name" value="Alkaline Phosphatase, subunit A"/>
    <property type="match status" value="1"/>
</dbReference>
<dbReference type="OrthoDB" id="9795675at2"/>
<dbReference type="RefSeq" id="WP_106713749.1">
    <property type="nucleotide sequence ID" value="NZ_PGGO01000027.1"/>
</dbReference>
<dbReference type="SUPFAM" id="SSF53649">
    <property type="entry name" value="Alkaline phosphatase-like"/>
    <property type="match status" value="1"/>
</dbReference>
<sequence>MRFILVLFDSLNRRALGSYGGTLPTPNFDRFAARAVTFDTHYVGSLPCMPARRDIHTGRLNFPHRSWGPLEPFDNSFAEILKQGGVHTHLVTDHAHYFEEGGATYHTRYSTWDFIRGQENDPWKAMVQPPLERFREKFDQRHYPFGHDIDASSRMRLQHAINKETMREEADYPGPRCFAAGLEFLEANKDADGWFLQIECFDPHEPFDAPERFRQTFESGWRGGVLNWPFYEHVTDSAEEVAEIRGNYAALVAMCDAYFGRLLDFMDRGEMWNDTALVLTTDHGFLLSEHDWWGKNLQPYYEEISHIPLIAHHPDFASFAGSRQAALTQTYDLMPSILDCFGVKGPAEVQGRSVFSILRGKGRLREVGIFGMFGGPIGATDGRYAYYIYPEDLYATGLHEYTLMPMHIRSMMTAAELASAELVSGFGFTRQMPLLRIDATRDSRRIPNVDRRVFENMGTQLFDLAKDPQQFAPFRDDSVEAGLREGIRMVLETHEAPPEIYLRYGLGGPSHKATSMLRRH</sequence>
<keyword evidence="2" id="KW-0378">Hydrolase</keyword>
<gene>
    <name evidence="4" type="ORF">CU102_24790</name>
</gene>
<dbReference type="EMBL" id="PGGO01000027">
    <property type="protein sequence ID" value="PSH62974.1"/>
    <property type="molecule type" value="Genomic_DNA"/>
</dbReference>